<dbReference type="NCBIfam" id="NF047780">
    <property type="entry name" value="LIC12708_fam"/>
    <property type="match status" value="1"/>
</dbReference>
<dbReference type="STRING" id="906968.Trebr_1309"/>
<evidence type="ECO:0000313" key="1">
    <source>
        <dbReference type="EMBL" id="AEE16736.1"/>
    </source>
</evidence>
<dbReference type="SUPFAM" id="SSF63825">
    <property type="entry name" value="YWTD domain"/>
    <property type="match status" value="1"/>
</dbReference>
<dbReference type="Proteomes" id="UP000006546">
    <property type="component" value="Chromosome"/>
</dbReference>
<reference evidence="2" key="1">
    <citation type="submission" date="2011-04" db="EMBL/GenBank/DDBJ databases">
        <title>The complete genome of Treponema brennaborense DSM 12168.</title>
        <authorList>
            <person name="Lucas S."/>
            <person name="Han J."/>
            <person name="Lapidus A."/>
            <person name="Bruce D."/>
            <person name="Goodwin L."/>
            <person name="Pitluck S."/>
            <person name="Peters L."/>
            <person name="Kyrpides N."/>
            <person name="Mavromatis K."/>
            <person name="Ivanova N."/>
            <person name="Mikhailova N."/>
            <person name="Pagani I."/>
            <person name="Teshima H."/>
            <person name="Detter J.C."/>
            <person name="Tapia R."/>
            <person name="Han C."/>
            <person name="Land M."/>
            <person name="Hauser L."/>
            <person name="Markowitz V."/>
            <person name="Cheng J.-F."/>
            <person name="Hugenholtz P."/>
            <person name="Woyke T."/>
            <person name="Wu D."/>
            <person name="Gronow S."/>
            <person name="Wellnitz S."/>
            <person name="Brambilla E."/>
            <person name="Klenk H.-P."/>
            <person name="Eisen J.A."/>
        </authorList>
    </citation>
    <scope>NUCLEOTIDE SEQUENCE [LARGE SCALE GENOMIC DNA]</scope>
    <source>
        <strain evidence="2">DSM 12168 / CIP 105900 / DD5/3</strain>
    </source>
</reference>
<name>F4LM57_TREBD</name>
<protein>
    <submittedName>
        <fullName evidence="1">Lipoprotein</fullName>
    </submittedName>
</protein>
<evidence type="ECO:0000313" key="2">
    <source>
        <dbReference type="Proteomes" id="UP000006546"/>
    </source>
</evidence>
<dbReference type="InterPro" id="IPR058072">
    <property type="entry name" value="LIC12708-like"/>
</dbReference>
<keyword evidence="2" id="KW-1185">Reference proteome</keyword>
<gene>
    <name evidence="1" type="ordered locus">Trebr_1309</name>
</gene>
<keyword evidence="1" id="KW-0449">Lipoprotein</keyword>
<organism evidence="1 2">
    <name type="scientific">Treponema brennaborense (strain DSM 12168 / CIP 105900 / DD5/3)</name>
    <dbReference type="NCBI Taxonomy" id="906968"/>
    <lineage>
        <taxon>Bacteria</taxon>
        <taxon>Pseudomonadati</taxon>
        <taxon>Spirochaetota</taxon>
        <taxon>Spirochaetia</taxon>
        <taxon>Spirochaetales</taxon>
        <taxon>Treponemataceae</taxon>
        <taxon>Treponema</taxon>
    </lineage>
</organism>
<dbReference type="eggNOG" id="ENOG503464J">
    <property type="taxonomic scope" value="Bacteria"/>
</dbReference>
<dbReference type="KEGG" id="tbe:Trebr_1309"/>
<dbReference type="HOGENOM" id="CLU_684929_0_0_12"/>
<dbReference type="EMBL" id="CP002696">
    <property type="protein sequence ID" value="AEE16736.1"/>
    <property type="molecule type" value="Genomic_DNA"/>
</dbReference>
<sequence>MLISALIGVLFCACSESKVVISVDKNTLFSIGYGNFEDELNLFTLSGAGPVNTRFEMRDGFFYVSNAESKKIMDLNSYGDLIGLYYNADTNPAPSFAAGDDGEAVLTATRKAVEYPFNALGPITVDSRKYVYAADKLPAERQEQDVAHRLLLSQIVLRFSSEGTFVDYIGQQGPGGTPFPYIKNLYTTKNNELIVVCQTNDGITVYWFNDAGYLLYTIPFVIDSLPNPLKAQTDMDMFVSLEKIIPAYTGRTLYVKIDYYTSTVDEASQVQSGIDYTGTLLYPLDVETGEYGEPLSIPPYEEVVSDGFTRLVYPLSYDFLGVTESGWLFFIIADDTGYTVQMIQSNGQKILKRHLDVDHSEILYNTFAFSPEGIISALFAKNRAADVVWWRTDLLVDAILKG</sequence>
<proteinExistence type="predicted"/>
<dbReference type="AlphaFoldDB" id="F4LM57"/>
<accession>F4LM57</accession>